<dbReference type="EMBL" id="JARQWQ010000061">
    <property type="protein sequence ID" value="KAK2555699.1"/>
    <property type="molecule type" value="Genomic_DNA"/>
</dbReference>
<comment type="caution">
    <text evidence="2">The sequence shown here is derived from an EMBL/GenBank/DDBJ whole genome shotgun (WGS) entry which is preliminary data.</text>
</comment>
<accession>A0AAD9Q6Y7</accession>
<evidence type="ECO:0000256" key="1">
    <source>
        <dbReference type="SAM" id="MobiDB-lite"/>
    </source>
</evidence>
<dbReference type="PANTHER" id="PTHR36981">
    <property type="entry name" value="ZGC:195170"/>
    <property type="match status" value="1"/>
</dbReference>
<reference evidence="2" key="1">
    <citation type="journal article" date="2023" name="G3 (Bethesda)">
        <title>Whole genome assembly and annotation of the endangered Caribbean coral Acropora cervicornis.</title>
        <authorList>
            <person name="Selwyn J.D."/>
            <person name="Vollmer S.V."/>
        </authorList>
    </citation>
    <scope>NUCLEOTIDE SEQUENCE</scope>
    <source>
        <strain evidence="2">K2</strain>
    </source>
</reference>
<keyword evidence="3" id="KW-1185">Reference proteome</keyword>
<dbReference type="PANTHER" id="PTHR36981:SF1">
    <property type="entry name" value="P2X PURINORECEPTOR 7 INTRACELLULAR DOMAIN-CONTAINING PROTEIN"/>
    <property type="match status" value="1"/>
</dbReference>
<feature type="compositionally biased region" description="Acidic residues" evidence="1">
    <location>
        <begin position="16"/>
        <end position="30"/>
    </location>
</feature>
<name>A0AAD9Q6Y7_ACRCE</name>
<dbReference type="Proteomes" id="UP001249851">
    <property type="component" value="Unassembled WGS sequence"/>
</dbReference>
<reference evidence="2" key="2">
    <citation type="journal article" date="2023" name="Science">
        <title>Genomic signatures of disease resistance in endangered staghorn corals.</title>
        <authorList>
            <person name="Vollmer S.V."/>
            <person name="Selwyn J.D."/>
            <person name="Despard B.A."/>
            <person name="Roesel C.L."/>
        </authorList>
    </citation>
    <scope>NUCLEOTIDE SEQUENCE</scope>
    <source>
        <strain evidence="2">K2</strain>
    </source>
</reference>
<sequence length="236" mass="27245">MSSSEEFSDSSTEGYLSDDSECLDFQEIETEERANQELPSESSTSDQETDSELQAYTDEPLADEEWLKNYRQQQEEKSNQEEVLKKRLADETKTCDWCECGNCSQELLRNISECYCCQELDGCVESLASDLVQEALPEGQNLSCITDHPGFKPVVLDIWSLRMAVSRFNTKEKKTYKQTGSEERLMRAVAYRQFSRLAYEFLGKKRIPLPACAYTIIRRTYPLQDYEELTGFDLDQ</sequence>
<evidence type="ECO:0000313" key="2">
    <source>
        <dbReference type="EMBL" id="KAK2555699.1"/>
    </source>
</evidence>
<feature type="region of interest" description="Disordered" evidence="1">
    <location>
        <begin position="1"/>
        <end position="62"/>
    </location>
</feature>
<proteinExistence type="predicted"/>
<protein>
    <submittedName>
        <fullName evidence="2">Uncharacterized protein</fullName>
    </submittedName>
</protein>
<feature type="compositionally biased region" description="Low complexity" evidence="1">
    <location>
        <begin position="1"/>
        <end position="13"/>
    </location>
</feature>
<dbReference type="AlphaFoldDB" id="A0AAD9Q6Y7"/>
<organism evidence="2 3">
    <name type="scientific">Acropora cervicornis</name>
    <name type="common">Staghorn coral</name>
    <dbReference type="NCBI Taxonomy" id="6130"/>
    <lineage>
        <taxon>Eukaryota</taxon>
        <taxon>Metazoa</taxon>
        <taxon>Cnidaria</taxon>
        <taxon>Anthozoa</taxon>
        <taxon>Hexacorallia</taxon>
        <taxon>Scleractinia</taxon>
        <taxon>Astrocoeniina</taxon>
        <taxon>Acroporidae</taxon>
        <taxon>Acropora</taxon>
    </lineage>
</organism>
<gene>
    <name evidence="2" type="ORF">P5673_022732</name>
</gene>
<evidence type="ECO:0000313" key="3">
    <source>
        <dbReference type="Proteomes" id="UP001249851"/>
    </source>
</evidence>